<gene>
    <name evidence="1" type="ORF">KDB89_12990</name>
</gene>
<keyword evidence="2" id="KW-1185">Reference proteome</keyword>
<evidence type="ECO:0000313" key="1">
    <source>
        <dbReference type="EMBL" id="QXT62635.1"/>
    </source>
</evidence>
<evidence type="ECO:0000313" key="2">
    <source>
        <dbReference type="Proteomes" id="UP000824504"/>
    </source>
</evidence>
<dbReference type="EMBL" id="CP079216">
    <property type="protein sequence ID" value="QXT62635.1"/>
    <property type="molecule type" value="Genomic_DNA"/>
</dbReference>
<dbReference type="Proteomes" id="UP000824504">
    <property type="component" value="Chromosome"/>
</dbReference>
<proteinExistence type="predicted"/>
<name>A0ABX8SIZ5_9ACTN</name>
<reference evidence="1 2" key="1">
    <citation type="submission" date="2021-07" db="EMBL/GenBank/DDBJ databases">
        <title>complete genome sequencing of Tessaracoccus sp.J1M15.</title>
        <authorList>
            <person name="Bae J.-W."/>
            <person name="Kim D.-y."/>
        </authorList>
    </citation>
    <scope>NUCLEOTIDE SEQUENCE [LARGE SCALE GENOMIC DNA]</scope>
    <source>
        <strain evidence="1 2">J1M15</strain>
    </source>
</reference>
<protein>
    <submittedName>
        <fullName evidence="1">Uncharacterized protein</fullName>
    </submittedName>
</protein>
<accession>A0ABX8SIZ5</accession>
<sequence length="152" mass="16846">MIATTTALLFSGGLAVAVAQKLMSPEIPVVCPDGQTTHFDVEFYTHDEMGGEPMTQDWPHDIQVKTRDAANGFAASYDWASIDRNEARSDFRESEKELLTQPEAAPRVSDWEAEMSGTLRVFYDDLEVYLASRGLPMETISSVSGYLECGEK</sequence>
<organism evidence="1 2">
    <name type="scientific">Tessaracoccus palaemonis</name>
    <dbReference type="NCBI Taxonomy" id="2829499"/>
    <lineage>
        <taxon>Bacteria</taxon>
        <taxon>Bacillati</taxon>
        <taxon>Actinomycetota</taxon>
        <taxon>Actinomycetes</taxon>
        <taxon>Propionibacteriales</taxon>
        <taxon>Propionibacteriaceae</taxon>
        <taxon>Tessaracoccus</taxon>
    </lineage>
</organism>
<dbReference type="RefSeq" id="WP_219081713.1">
    <property type="nucleotide sequence ID" value="NZ_CP079216.1"/>
</dbReference>